<dbReference type="EMBL" id="JAADJG010000557">
    <property type="protein sequence ID" value="KAF4444182.1"/>
    <property type="molecule type" value="Genomic_DNA"/>
</dbReference>
<dbReference type="PANTHER" id="PTHR33112">
    <property type="entry name" value="DOMAIN PROTEIN, PUTATIVE-RELATED"/>
    <property type="match status" value="1"/>
</dbReference>
<dbReference type="PANTHER" id="PTHR33112:SF16">
    <property type="entry name" value="HETEROKARYON INCOMPATIBILITY DOMAIN-CONTAINING PROTEIN"/>
    <property type="match status" value="1"/>
</dbReference>
<evidence type="ECO:0000313" key="2">
    <source>
        <dbReference type="Proteomes" id="UP000605986"/>
    </source>
</evidence>
<sequence>MTKASEDRLVALAGITHEFSHTIARSLHQNDHWKSFYLSGLWAGDIAVGLLWEIDGAGSDQRVQGFPTWSWASVVQPVVWQQDHRREPSKLEKRAKKLGKFFGAKQTTVNEQKSAANDDLTSDADLKGQVTSTTQFFKPQLNTLVMQGKLLGVIVSGLFDSDSDLDIAANLSGYKIDLKHNLQKGFTPVPETRTREYWRKISLSQFPEMLCGWASIDDPIAGSTSILQDIVASPLMKTAVDFPRFGLGYFLALHQIYNILLLRRVADGSSSFERIGVGRIFGPETVDELKSTKETTFRLV</sequence>
<gene>
    <name evidence="1" type="ORF">F53441_11241</name>
</gene>
<accession>A0A8H4P0H3</accession>
<reference evidence="1" key="1">
    <citation type="submission" date="2020-01" db="EMBL/GenBank/DDBJ databases">
        <title>Identification and distribution of gene clusters putatively required for synthesis of sphingolipid metabolism inhibitors in phylogenetically diverse species of the filamentous fungus Fusarium.</title>
        <authorList>
            <person name="Kim H.-S."/>
            <person name="Busman M."/>
            <person name="Brown D.W."/>
            <person name="Divon H."/>
            <person name="Uhlig S."/>
            <person name="Proctor R.H."/>
        </authorList>
    </citation>
    <scope>NUCLEOTIDE SEQUENCE</scope>
    <source>
        <strain evidence="1">NRRL 53441</strain>
    </source>
</reference>
<organism evidence="1 2">
    <name type="scientific">Fusarium austroafricanum</name>
    <dbReference type="NCBI Taxonomy" id="2364996"/>
    <lineage>
        <taxon>Eukaryota</taxon>
        <taxon>Fungi</taxon>
        <taxon>Dikarya</taxon>
        <taxon>Ascomycota</taxon>
        <taxon>Pezizomycotina</taxon>
        <taxon>Sordariomycetes</taxon>
        <taxon>Hypocreomycetidae</taxon>
        <taxon>Hypocreales</taxon>
        <taxon>Nectriaceae</taxon>
        <taxon>Fusarium</taxon>
        <taxon>Fusarium concolor species complex</taxon>
    </lineage>
</organism>
<keyword evidence="2" id="KW-1185">Reference proteome</keyword>
<proteinExistence type="predicted"/>
<comment type="caution">
    <text evidence="1">The sequence shown here is derived from an EMBL/GenBank/DDBJ whole genome shotgun (WGS) entry which is preliminary data.</text>
</comment>
<protein>
    <submittedName>
        <fullName evidence="1">Transcription factor Zn, C2H2</fullName>
    </submittedName>
</protein>
<evidence type="ECO:0000313" key="1">
    <source>
        <dbReference type="EMBL" id="KAF4444182.1"/>
    </source>
</evidence>
<dbReference type="Proteomes" id="UP000605986">
    <property type="component" value="Unassembled WGS sequence"/>
</dbReference>
<dbReference type="AlphaFoldDB" id="A0A8H4P0H3"/>
<dbReference type="OrthoDB" id="4161196at2759"/>
<name>A0A8H4P0H3_9HYPO</name>